<gene>
    <name evidence="4" type="ordered locus">Deipe_1701</name>
</gene>
<evidence type="ECO:0000313" key="5">
    <source>
        <dbReference type="Proteomes" id="UP000010467"/>
    </source>
</evidence>
<evidence type="ECO:0000256" key="1">
    <source>
        <dbReference type="ARBA" id="ARBA00023002"/>
    </source>
</evidence>
<dbReference type="SUPFAM" id="SSF55347">
    <property type="entry name" value="Glyceraldehyde-3-phosphate dehydrogenase-like, C-terminal domain"/>
    <property type="match status" value="1"/>
</dbReference>
<keyword evidence="5" id="KW-1185">Reference proteome</keyword>
<dbReference type="OrthoDB" id="455005at2"/>
<organism evidence="4 5">
    <name type="scientific">Deinococcus peraridilitoris (strain DSM 19664 / LMG 22246 / CIP 109416 / KR-200)</name>
    <dbReference type="NCBI Taxonomy" id="937777"/>
    <lineage>
        <taxon>Bacteria</taxon>
        <taxon>Thermotogati</taxon>
        <taxon>Deinococcota</taxon>
        <taxon>Deinococci</taxon>
        <taxon>Deinococcales</taxon>
        <taxon>Deinococcaceae</taxon>
        <taxon>Deinococcus</taxon>
    </lineage>
</organism>
<accession>L0A064</accession>
<protein>
    <submittedName>
        <fullName evidence="4">Putative dehydrogenase</fullName>
    </submittedName>
</protein>
<evidence type="ECO:0000313" key="4">
    <source>
        <dbReference type="EMBL" id="AFZ67226.1"/>
    </source>
</evidence>
<dbReference type="PANTHER" id="PTHR43818:SF11">
    <property type="entry name" value="BCDNA.GH03377"/>
    <property type="match status" value="1"/>
</dbReference>
<dbReference type="InterPro" id="IPR045560">
    <property type="entry name" value="LigC_C"/>
</dbReference>
<proteinExistence type="predicted"/>
<evidence type="ECO:0000259" key="3">
    <source>
        <dbReference type="Pfam" id="PF19858"/>
    </source>
</evidence>
<dbReference type="PATRIC" id="fig|937777.3.peg.1701"/>
<dbReference type="InterPro" id="IPR050463">
    <property type="entry name" value="Gfo/Idh/MocA_oxidrdct_glycsds"/>
</dbReference>
<dbReference type="Proteomes" id="UP000010467">
    <property type="component" value="Chromosome"/>
</dbReference>
<dbReference type="Pfam" id="PF19858">
    <property type="entry name" value="OxRdtase_C"/>
    <property type="match status" value="1"/>
</dbReference>
<dbReference type="AlphaFoldDB" id="L0A064"/>
<name>L0A064_DEIPD</name>
<dbReference type="Gene3D" id="3.30.360.10">
    <property type="entry name" value="Dihydrodipicolinate Reductase, domain 2"/>
    <property type="match status" value="1"/>
</dbReference>
<feature type="domain" description="4-carboxy-2-hydroxymuconate-6-semialdehyde dehydrogenase-like C-terminal" evidence="3">
    <location>
        <begin position="131"/>
        <end position="262"/>
    </location>
</feature>
<dbReference type="Pfam" id="PF01408">
    <property type="entry name" value="GFO_IDH_MocA"/>
    <property type="match status" value="1"/>
</dbReference>
<dbReference type="KEGG" id="dpd:Deipe_1701"/>
<dbReference type="GO" id="GO:0016491">
    <property type="term" value="F:oxidoreductase activity"/>
    <property type="evidence" value="ECO:0007669"/>
    <property type="project" value="UniProtKB-KW"/>
</dbReference>
<evidence type="ECO:0000259" key="2">
    <source>
        <dbReference type="Pfam" id="PF01408"/>
    </source>
</evidence>
<sequence>MNVALIGHGSIAEDHAWVLRELAKDQNQPVTLRAVLGPEQQAADEFARQHGALYATTDFDQVLNDEHIHAVIICSPSDMHAQQTERCLRAGKHVLCEIPLALSLPETDRLLAIADQTDRRLMVCHTQRYWPSSREARRRVVHGELHPHALTGRYLFKRRENVNWKGRQRDWTDNLLWHHACHAVDLAMWLLNAQAVSVTAQVALPSEPLGIPMDLTISLRTPRDQLATVVMSYNTHMALHDYLVIGEEDTLLVMERELCDQHGPLLLRSEHAPILQQDAEFFAAVREEREPEVSARAVRPAMAVLQAAQEHLDALLAQVGRDACHPRLP</sequence>
<dbReference type="STRING" id="937777.Deipe_1701"/>
<dbReference type="PANTHER" id="PTHR43818">
    <property type="entry name" value="BCDNA.GH03377"/>
    <property type="match status" value="1"/>
</dbReference>
<dbReference type="InterPro" id="IPR036291">
    <property type="entry name" value="NAD(P)-bd_dom_sf"/>
</dbReference>
<keyword evidence="1" id="KW-0560">Oxidoreductase</keyword>
<dbReference type="RefSeq" id="WP_015235533.1">
    <property type="nucleotide sequence ID" value="NC_019793.1"/>
</dbReference>
<reference evidence="5" key="1">
    <citation type="submission" date="2012-03" db="EMBL/GenBank/DDBJ databases">
        <title>Complete sequence of chromosome of Deinococcus peraridilitoris DSM 19664.</title>
        <authorList>
            <person name="Lucas S."/>
            <person name="Copeland A."/>
            <person name="Lapidus A."/>
            <person name="Glavina del Rio T."/>
            <person name="Dalin E."/>
            <person name="Tice H."/>
            <person name="Bruce D."/>
            <person name="Goodwin L."/>
            <person name="Pitluck S."/>
            <person name="Peters L."/>
            <person name="Mikhailova N."/>
            <person name="Lu M."/>
            <person name="Kyrpides N."/>
            <person name="Mavromatis K."/>
            <person name="Ivanova N."/>
            <person name="Brettin T."/>
            <person name="Detter J.C."/>
            <person name="Han C."/>
            <person name="Larimer F."/>
            <person name="Land M."/>
            <person name="Hauser L."/>
            <person name="Markowitz V."/>
            <person name="Cheng J.-F."/>
            <person name="Hugenholtz P."/>
            <person name="Woyke T."/>
            <person name="Wu D."/>
            <person name="Pukall R."/>
            <person name="Steenblock K."/>
            <person name="Brambilla E."/>
            <person name="Klenk H.-P."/>
            <person name="Eisen J.A."/>
        </authorList>
    </citation>
    <scope>NUCLEOTIDE SEQUENCE [LARGE SCALE GENOMIC DNA]</scope>
    <source>
        <strain evidence="5">DSM 19664 / LMG 22246 / CIP 109416 / KR-200</strain>
    </source>
</reference>
<dbReference type="HOGENOM" id="CLU_023194_1_3_0"/>
<dbReference type="SUPFAM" id="SSF51735">
    <property type="entry name" value="NAD(P)-binding Rossmann-fold domains"/>
    <property type="match status" value="1"/>
</dbReference>
<dbReference type="GO" id="GO:0000166">
    <property type="term" value="F:nucleotide binding"/>
    <property type="evidence" value="ECO:0007669"/>
    <property type="project" value="InterPro"/>
</dbReference>
<dbReference type="Gene3D" id="3.40.50.720">
    <property type="entry name" value="NAD(P)-binding Rossmann-like Domain"/>
    <property type="match status" value="1"/>
</dbReference>
<feature type="domain" description="Gfo/Idh/MocA-like oxidoreductase N-terminal" evidence="2">
    <location>
        <begin position="1"/>
        <end position="124"/>
    </location>
</feature>
<dbReference type="eggNOG" id="COG0673">
    <property type="taxonomic scope" value="Bacteria"/>
</dbReference>
<dbReference type="InterPro" id="IPR000683">
    <property type="entry name" value="Gfo/Idh/MocA-like_OxRdtase_N"/>
</dbReference>
<dbReference type="EMBL" id="CP003382">
    <property type="protein sequence ID" value="AFZ67226.1"/>
    <property type="molecule type" value="Genomic_DNA"/>
</dbReference>